<evidence type="ECO:0000313" key="4">
    <source>
        <dbReference type="Proteomes" id="UP000886523"/>
    </source>
</evidence>
<sequence length="596" mass="68171">MASVSDTPSGSPSRFDLPGFNLPLNFMPDGAKFWNLGKQLINSRSLVDGSYKSFTFNITETGLPLITLRELRMLQFMNQITDKPDWYVKVFDHEIVSKWRNEALSSPEYMSEKMVDYCIAELRYKAKVYKDTGLISVFYGGVVKSDSAIPAWLQGELKALVTPLENIPARYLDWHPGSGQKVLDLVHPSLYPLVYGQTRILPSPEVTSLEDCISRCCEGIVLPIPPEEDRFVPGCKERLFSRKFQWLPCDVDISSDDGARITSYINNLHPSENSALYATIEKIIARCIPLWNATLTPLKSIHYKPLRITFDEVVFDPDPGLSDEEGEGPHREEGEGSDVFFNRRFEWIEQVREVVHPEPGEFVPPPGRVGDVDLRRDFGSSGLQIIVKLANIQLTPEDPSYVNEHICASALYYYDSVNITSSYLAFRQRPSTADADYPSINYPQNSLSWLMKVFGCEDRKPAIQYVGKVDTREGRLLTWPNILQHRVEPFGLADPTRPGHRKILALFLVDPNIRIISTANVPCQQKDWWTMKIQRMSVLAKLPFELQDQVFNEVKGFPISLEGTKRQRLKLMEERKRFAFRHERGFKDCYFALCEH</sequence>
<dbReference type="OrthoDB" id="415532at2759"/>
<feature type="domain" description="DUF4246" evidence="1">
    <location>
        <begin position="112"/>
        <end position="530"/>
    </location>
</feature>
<dbReference type="Pfam" id="PF14033">
    <property type="entry name" value="DUF4246"/>
    <property type="match status" value="1"/>
</dbReference>
<dbReference type="PANTHER" id="PTHR33119">
    <property type="entry name" value="IFI3P"/>
    <property type="match status" value="1"/>
</dbReference>
<organism evidence="3 4">
    <name type="scientific">Hydnum rufescens UP504</name>
    <dbReference type="NCBI Taxonomy" id="1448309"/>
    <lineage>
        <taxon>Eukaryota</taxon>
        <taxon>Fungi</taxon>
        <taxon>Dikarya</taxon>
        <taxon>Basidiomycota</taxon>
        <taxon>Agaricomycotina</taxon>
        <taxon>Agaricomycetes</taxon>
        <taxon>Cantharellales</taxon>
        <taxon>Hydnaceae</taxon>
        <taxon>Hydnum</taxon>
    </lineage>
</organism>
<keyword evidence="4" id="KW-1185">Reference proteome</keyword>
<reference evidence="3" key="1">
    <citation type="journal article" date="2020" name="Nat. Commun.">
        <title>Large-scale genome sequencing of mycorrhizal fungi provides insights into the early evolution of symbiotic traits.</title>
        <authorList>
            <person name="Miyauchi S."/>
            <person name="Kiss E."/>
            <person name="Kuo A."/>
            <person name="Drula E."/>
            <person name="Kohler A."/>
            <person name="Sanchez-Garcia M."/>
            <person name="Morin E."/>
            <person name="Andreopoulos B."/>
            <person name="Barry K.W."/>
            <person name="Bonito G."/>
            <person name="Buee M."/>
            <person name="Carver A."/>
            <person name="Chen C."/>
            <person name="Cichocki N."/>
            <person name="Clum A."/>
            <person name="Culley D."/>
            <person name="Crous P.W."/>
            <person name="Fauchery L."/>
            <person name="Girlanda M."/>
            <person name="Hayes R.D."/>
            <person name="Keri Z."/>
            <person name="LaButti K."/>
            <person name="Lipzen A."/>
            <person name="Lombard V."/>
            <person name="Magnuson J."/>
            <person name="Maillard F."/>
            <person name="Murat C."/>
            <person name="Nolan M."/>
            <person name="Ohm R.A."/>
            <person name="Pangilinan J."/>
            <person name="Pereira M.F."/>
            <person name="Perotto S."/>
            <person name="Peter M."/>
            <person name="Pfister S."/>
            <person name="Riley R."/>
            <person name="Sitrit Y."/>
            <person name="Stielow J.B."/>
            <person name="Szollosi G."/>
            <person name="Zifcakova L."/>
            <person name="Stursova M."/>
            <person name="Spatafora J.W."/>
            <person name="Tedersoo L."/>
            <person name="Vaario L.M."/>
            <person name="Yamada A."/>
            <person name="Yan M."/>
            <person name="Wang P."/>
            <person name="Xu J."/>
            <person name="Bruns T."/>
            <person name="Baldrian P."/>
            <person name="Vilgalys R."/>
            <person name="Dunand C."/>
            <person name="Henrissat B."/>
            <person name="Grigoriev I.V."/>
            <person name="Hibbett D."/>
            <person name="Nagy L.G."/>
            <person name="Martin F.M."/>
        </authorList>
    </citation>
    <scope>NUCLEOTIDE SEQUENCE</scope>
    <source>
        <strain evidence="3">UP504</strain>
    </source>
</reference>
<evidence type="ECO:0000313" key="3">
    <source>
        <dbReference type="EMBL" id="KAF9519028.1"/>
    </source>
</evidence>
<dbReference type="EMBL" id="MU128920">
    <property type="protein sequence ID" value="KAF9519028.1"/>
    <property type="molecule type" value="Genomic_DNA"/>
</dbReference>
<dbReference type="InterPro" id="IPR025340">
    <property type="entry name" value="DUF4246"/>
</dbReference>
<accession>A0A9P6B780</accession>
<dbReference type="Pfam" id="PF21666">
    <property type="entry name" value="DUF4246_N"/>
    <property type="match status" value="1"/>
</dbReference>
<evidence type="ECO:0000259" key="1">
    <source>
        <dbReference type="Pfam" id="PF14033"/>
    </source>
</evidence>
<evidence type="ECO:0000259" key="2">
    <source>
        <dbReference type="Pfam" id="PF21666"/>
    </source>
</evidence>
<dbReference type="InterPro" id="IPR049207">
    <property type="entry name" value="DUF4246_N"/>
</dbReference>
<gene>
    <name evidence="3" type="ORF">BS47DRAFT_1388452</name>
</gene>
<name>A0A9P6B780_9AGAM</name>
<dbReference type="AlphaFoldDB" id="A0A9P6B780"/>
<dbReference type="Proteomes" id="UP000886523">
    <property type="component" value="Unassembled WGS sequence"/>
</dbReference>
<feature type="domain" description="DUF4246" evidence="2">
    <location>
        <begin position="17"/>
        <end position="102"/>
    </location>
</feature>
<protein>
    <submittedName>
        <fullName evidence="3">Uncharacterized protein</fullName>
    </submittedName>
</protein>
<dbReference type="InterPro" id="IPR049192">
    <property type="entry name" value="DUF4246_C"/>
</dbReference>
<proteinExistence type="predicted"/>
<comment type="caution">
    <text evidence="3">The sequence shown here is derived from an EMBL/GenBank/DDBJ whole genome shotgun (WGS) entry which is preliminary data.</text>
</comment>
<dbReference type="PANTHER" id="PTHR33119:SF1">
    <property type="entry name" value="FE2OG DIOXYGENASE DOMAIN-CONTAINING PROTEIN"/>
    <property type="match status" value="1"/>
</dbReference>